<dbReference type="EMBL" id="FN653384">
    <property type="protein sequence ID" value="CBY14937.1"/>
    <property type="molecule type" value="Genomic_DNA"/>
</dbReference>
<dbReference type="Proteomes" id="UP000001307">
    <property type="component" value="Unassembled WGS sequence"/>
</dbReference>
<gene>
    <name evidence="9" type="ORF">GSOID_T00010032001</name>
</gene>
<evidence type="ECO:0000313" key="9">
    <source>
        <dbReference type="EMBL" id="CBY14937.1"/>
    </source>
</evidence>
<accession>E4XZ75</accession>
<dbReference type="Pfam" id="PF04117">
    <property type="entry name" value="Mpv17_PMP22"/>
    <property type="match status" value="1"/>
</dbReference>
<dbReference type="InParanoid" id="E4XZ75"/>
<protein>
    <recommendedName>
        <fullName evidence="6">Mitochondrial inner membrane protein Mpv17</fullName>
    </recommendedName>
    <alternativeName>
        <fullName evidence="7">Protein Mpv17</fullName>
    </alternativeName>
</protein>
<comment type="similarity">
    <text evidence="2 8">Belongs to the peroxisomal membrane protein PXMP2/4 family.</text>
</comment>
<evidence type="ECO:0000256" key="2">
    <source>
        <dbReference type="ARBA" id="ARBA00006824"/>
    </source>
</evidence>
<keyword evidence="4 8" id="KW-1133">Transmembrane helix</keyword>
<keyword evidence="3 8" id="KW-0812">Transmembrane</keyword>
<organism evidence="9 10">
    <name type="scientific">Oikopleura dioica</name>
    <name type="common">Tunicate</name>
    <dbReference type="NCBI Taxonomy" id="34765"/>
    <lineage>
        <taxon>Eukaryota</taxon>
        <taxon>Metazoa</taxon>
        <taxon>Chordata</taxon>
        <taxon>Tunicata</taxon>
        <taxon>Appendicularia</taxon>
        <taxon>Copelata</taxon>
        <taxon>Oikopleuridae</taxon>
        <taxon>Oikopleura</taxon>
    </lineage>
</organism>
<name>E4XZ75_OIKDI</name>
<reference evidence="9 10" key="1">
    <citation type="journal article" date="2010" name="Science">
        <title>Plasticity of animal genome architecture unmasked by rapid evolution of a pelagic tunicate.</title>
        <authorList>
            <person name="Denoeud F."/>
            <person name="Henriet S."/>
            <person name="Mungpakdee S."/>
            <person name="Aury J.M."/>
            <person name="Da Silva C."/>
            <person name="Brinkmann H."/>
            <person name="Mikhaleva J."/>
            <person name="Olsen L.C."/>
            <person name="Jubin C."/>
            <person name="Canestro C."/>
            <person name="Bouquet J.M."/>
            <person name="Danks G."/>
            <person name="Poulain J."/>
            <person name="Campsteijn C."/>
            <person name="Adamski M."/>
            <person name="Cross I."/>
            <person name="Yadetie F."/>
            <person name="Muffato M."/>
            <person name="Louis A."/>
            <person name="Butcher S."/>
            <person name="Tsagkogeorga G."/>
            <person name="Konrad A."/>
            <person name="Singh S."/>
            <person name="Jensen M.F."/>
            <person name="Cong E.H."/>
            <person name="Eikeseth-Otteraa H."/>
            <person name="Noel B."/>
            <person name="Anthouard V."/>
            <person name="Porcel B.M."/>
            <person name="Kachouri-Lafond R."/>
            <person name="Nishino A."/>
            <person name="Ugolini M."/>
            <person name="Chourrout P."/>
            <person name="Nishida H."/>
            <person name="Aasland R."/>
            <person name="Huzurbazar S."/>
            <person name="Westhof E."/>
            <person name="Delsuc F."/>
            <person name="Lehrach H."/>
            <person name="Reinhardt R."/>
            <person name="Weissenbach J."/>
            <person name="Roy S.W."/>
            <person name="Artiguenave F."/>
            <person name="Postlethwait J.H."/>
            <person name="Manak J.R."/>
            <person name="Thompson E.M."/>
            <person name="Jaillon O."/>
            <person name="Du Pasquier L."/>
            <person name="Boudinot P."/>
            <person name="Liberles D.A."/>
            <person name="Volff J.N."/>
            <person name="Philippe H."/>
            <person name="Lenhard B."/>
            <person name="Roest Crollius H."/>
            <person name="Wincker P."/>
            <person name="Chourrout D."/>
        </authorList>
    </citation>
    <scope>NUCLEOTIDE SEQUENCE [LARGE SCALE GENOMIC DNA]</scope>
</reference>
<evidence type="ECO:0000313" key="10">
    <source>
        <dbReference type="Proteomes" id="UP000001307"/>
    </source>
</evidence>
<evidence type="ECO:0000256" key="4">
    <source>
        <dbReference type="ARBA" id="ARBA00022989"/>
    </source>
</evidence>
<evidence type="ECO:0000256" key="3">
    <source>
        <dbReference type="ARBA" id="ARBA00022692"/>
    </source>
</evidence>
<dbReference type="GO" id="GO:0005739">
    <property type="term" value="C:mitochondrion"/>
    <property type="evidence" value="ECO:0007669"/>
    <property type="project" value="TreeGrafter"/>
</dbReference>
<dbReference type="GO" id="GO:0016020">
    <property type="term" value="C:membrane"/>
    <property type="evidence" value="ECO:0007669"/>
    <property type="project" value="UniProtKB-SubCell"/>
</dbReference>
<evidence type="ECO:0000256" key="7">
    <source>
        <dbReference type="ARBA" id="ARBA00049801"/>
    </source>
</evidence>
<dbReference type="AlphaFoldDB" id="E4XZ75"/>
<dbReference type="OrthoDB" id="430207at2759"/>
<evidence type="ECO:0000256" key="1">
    <source>
        <dbReference type="ARBA" id="ARBA00004141"/>
    </source>
</evidence>
<evidence type="ECO:0000256" key="5">
    <source>
        <dbReference type="ARBA" id="ARBA00023136"/>
    </source>
</evidence>
<evidence type="ECO:0000256" key="6">
    <source>
        <dbReference type="ARBA" id="ARBA00049743"/>
    </source>
</evidence>
<comment type="caution">
    <text evidence="8">Lacks conserved residue(s) required for the propagation of feature annotation.</text>
</comment>
<dbReference type="FunCoup" id="E4XZ75">
    <property type="interactions" value="57"/>
</dbReference>
<sequence length="181" mass="21203">MGRWVLLRKFQHELKERPLRTQMIFASVVALAGDTVAQNVVEGKRLFNDQDHVRTVRMACFSTFVWTPLGYKWFLFASRFWPKATLTNVVKKTSIDQLVIIPITLTLFLCTNEALQGSSVAKIKKRIESDYQTILVKNWQVWGPVQFFNFYLIPVAYQVIFVRVIGFFWTIFMSFISHKEI</sequence>
<keyword evidence="10" id="KW-1185">Reference proteome</keyword>
<proteinExistence type="inferred from homology"/>
<dbReference type="InterPro" id="IPR007248">
    <property type="entry name" value="Mpv17_PMP22"/>
</dbReference>
<dbReference type="PANTHER" id="PTHR11266:SF17">
    <property type="entry name" value="PROTEIN MPV17"/>
    <property type="match status" value="1"/>
</dbReference>
<comment type="subcellular location">
    <subcellularLocation>
        <location evidence="1">Membrane</location>
        <topology evidence="1">Multi-pass membrane protein</topology>
    </subcellularLocation>
</comment>
<keyword evidence="5 8" id="KW-0472">Membrane</keyword>
<dbReference type="PANTHER" id="PTHR11266">
    <property type="entry name" value="PEROXISOMAL MEMBRANE PROTEIN 2, PXMP2 MPV17"/>
    <property type="match status" value="1"/>
</dbReference>
<evidence type="ECO:0000256" key="8">
    <source>
        <dbReference type="RuleBase" id="RU363053"/>
    </source>
</evidence>
<feature type="transmembrane region" description="Helical" evidence="8">
    <location>
        <begin position="155"/>
        <end position="176"/>
    </location>
</feature>